<reference evidence="1" key="1">
    <citation type="journal article" date="2015" name="Nature">
        <title>Complex archaea that bridge the gap between prokaryotes and eukaryotes.</title>
        <authorList>
            <person name="Spang A."/>
            <person name="Saw J.H."/>
            <person name="Jorgensen S.L."/>
            <person name="Zaremba-Niedzwiedzka K."/>
            <person name="Martijn J."/>
            <person name="Lind A.E."/>
            <person name="van Eijk R."/>
            <person name="Schleper C."/>
            <person name="Guy L."/>
            <person name="Ettema T.J."/>
        </authorList>
    </citation>
    <scope>NUCLEOTIDE SEQUENCE</scope>
</reference>
<dbReference type="Gene3D" id="3.40.50.2300">
    <property type="match status" value="1"/>
</dbReference>
<protein>
    <recommendedName>
        <fullName evidence="2">ABC transporter substrate-binding protein</fullName>
    </recommendedName>
</protein>
<evidence type="ECO:0008006" key="2">
    <source>
        <dbReference type="Google" id="ProtNLM"/>
    </source>
</evidence>
<dbReference type="PANTHER" id="PTHR35271:SF1">
    <property type="entry name" value="ABC TRANSPORTER, SUBSTRATE-BINDING LIPOPROTEIN"/>
    <property type="match status" value="1"/>
</dbReference>
<name>A0A0F9XM96_9ZZZZ</name>
<gene>
    <name evidence="1" type="ORF">LCGC14_0125880</name>
</gene>
<proteinExistence type="predicted"/>
<dbReference type="PANTHER" id="PTHR35271">
    <property type="entry name" value="ABC TRANSPORTER, SUBSTRATE-BINDING LIPOPROTEIN-RELATED"/>
    <property type="match status" value="1"/>
</dbReference>
<evidence type="ECO:0000313" key="1">
    <source>
        <dbReference type="EMBL" id="KKO00497.1"/>
    </source>
</evidence>
<comment type="caution">
    <text evidence="1">The sequence shown here is derived from an EMBL/GenBank/DDBJ whole genome shotgun (WGS) entry which is preliminary data.</text>
</comment>
<dbReference type="InterPro" id="IPR007487">
    <property type="entry name" value="ABC_transpt-TYRBP-like"/>
</dbReference>
<accession>A0A0F9XM96</accession>
<dbReference type="EMBL" id="LAZR01000040">
    <property type="protein sequence ID" value="KKO00497.1"/>
    <property type="molecule type" value="Genomic_DNA"/>
</dbReference>
<organism evidence="1">
    <name type="scientific">marine sediment metagenome</name>
    <dbReference type="NCBI Taxonomy" id="412755"/>
    <lineage>
        <taxon>unclassified sequences</taxon>
        <taxon>metagenomes</taxon>
        <taxon>ecological metagenomes</taxon>
    </lineage>
</organism>
<dbReference type="AlphaFoldDB" id="A0A0F9XM96"/>
<sequence length="293" mass="31759">MRPAGILIFFWLVLVAWSVRAETIVVVAPERSDLTDEFTQALQQIRSQDSVQFRTLDDPSPVPAPSTLVTLGKAALDWGVSFGQQPLIGTYVSTSGLQSLGIESLPPRVRILLANPKPSRQIALARELIPRLNKLGVVHTSISQPQLNEWAAAATDLGLQLVPVLVSEQTNLNRRLTETLDTSDVLMAPDDPSIYNADNLKTILLTSYARNKVMIGPSAPFIAAGSLSTTYSSPVDTARSVQYLLEQPESSGQISYPHYFSVLSNQQVARSLGFPPPDDAALAAKLTDLKASQ</sequence>